<name>A0A7R9KIC6_9ACAR</name>
<dbReference type="PROSITE" id="PS50002">
    <property type="entry name" value="SH3"/>
    <property type="match status" value="2"/>
</dbReference>
<dbReference type="SMART" id="SM00060">
    <property type="entry name" value="FN3"/>
    <property type="match status" value="3"/>
</dbReference>
<comment type="similarity">
    <text evidence="1">Belongs to the RIMBP family.</text>
</comment>
<dbReference type="PANTHER" id="PTHR14234">
    <property type="entry name" value="RIM BINDING PROTEIN-RELATED"/>
    <property type="match status" value="1"/>
</dbReference>
<dbReference type="Gene3D" id="2.30.30.40">
    <property type="entry name" value="SH3 Domains"/>
    <property type="match status" value="2"/>
</dbReference>
<dbReference type="OrthoDB" id="4158657at2759"/>
<evidence type="ECO:0000313" key="9">
    <source>
        <dbReference type="Proteomes" id="UP000759131"/>
    </source>
</evidence>
<feature type="compositionally biased region" description="Low complexity" evidence="5">
    <location>
        <begin position="970"/>
        <end position="1017"/>
    </location>
</feature>
<feature type="compositionally biased region" description="Gly residues" evidence="5">
    <location>
        <begin position="1018"/>
        <end position="1031"/>
    </location>
</feature>
<evidence type="ECO:0008006" key="10">
    <source>
        <dbReference type="Google" id="ProtNLM"/>
    </source>
</evidence>
<feature type="domain" description="Fibronectin type-III" evidence="7">
    <location>
        <begin position="40"/>
        <end position="132"/>
    </location>
</feature>
<reference evidence="8" key="1">
    <citation type="submission" date="2020-11" db="EMBL/GenBank/DDBJ databases">
        <authorList>
            <person name="Tran Van P."/>
        </authorList>
    </citation>
    <scope>NUCLEOTIDE SEQUENCE</scope>
</reference>
<dbReference type="GO" id="GO:0007274">
    <property type="term" value="P:neuromuscular synaptic transmission"/>
    <property type="evidence" value="ECO:0007669"/>
    <property type="project" value="TreeGrafter"/>
</dbReference>
<dbReference type="SMART" id="SM00326">
    <property type="entry name" value="SH3"/>
    <property type="match status" value="2"/>
</dbReference>
<organism evidence="8">
    <name type="scientific">Medioppia subpectinata</name>
    <dbReference type="NCBI Taxonomy" id="1979941"/>
    <lineage>
        <taxon>Eukaryota</taxon>
        <taxon>Metazoa</taxon>
        <taxon>Ecdysozoa</taxon>
        <taxon>Arthropoda</taxon>
        <taxon>Chelicerata</taxon>
        <taxon>Arachnida</taxon>
        <taxon>Acari</taxon>
        <taxon>Acariformes</taxon>
        <taxon>Sarcoptiformes</taxon>
        <taxon>Oribatida</taxon>
        <taxon>Brachypylina</taxon>
        <taxon>Oppioidea</taxon>
        <taxon>Oppiidae</taxon>
        <taxon>Medioppia</taxon>
    </lineage>
</organism>
<evidence type="ECO:0000259" key="6">
    <source>
        <dbReference type="PROSITE" id="PS50002"/>
    </source>
</evidence>
<dbReference type="FunFam" id="2.30.30.40:FF:000023">
    <property type="entry name" value="RIMS-binding protein 2 isoform F"/>
    <property type="match status" value="1"/>
</dbReference>
<protein>
    <recommendedName>
        <fullName evidence="10">RIMS-binding protein 2</fullName>
    </recommendedName>
</protein>
<feature type="region of interest" description="Disordered" evidence="5">
    <location>
        <begin position="785"/>
        <end position="822"/>
    </location>
</feature>
<dbReference type="Gene3D" id="2.60.40.10">
    <property type="entry name" value="Immunoglobulins"/>
    <property type="match status" value="2"/>
</dbReference>
<proteinExistence type="inferred from homology"/>
<feature type="region of interest" description="Disordered" evidence="5">
    <location>
        <begin position="508"/>
        <end position="527"/>
    </location>
</feature>
<evidence type="ECO:0000256" key="4">
    <source>
        <dbReference type="PROSITE-ProRule" id="PRU00192"/>
    </source>
</evidence>
<feature type="domain" description="SH3" evidence="6">
    <location>
        <begin position="531"/>
        <end position="599"/>
    </location>
</feature>
<feature type="compositionally biased region" description="Polar residues" evidence="5">
    <location>
        <begin position="1033"/>
        <end position="1044"/>
    </location>
</feature>
<feature type="region of interest" description="Disordered" evidence="5">
    <location>
        <begin position="367"/>
        <end position="429"/>
    </location>
</feature>
<feature type="compositionally biased region" description="Polar residues" evidence="5">
    <location>
        <begin position="785"/>
        <end position="805"/>
    </location>
</feature>
<evidence type="ECO:0000256" key="1">
    <source>
        <dbReference type="ARBA" id="ARBA00010749"/>
    </source>
</evidence>
<dbReference type="PROSITE" id="PS50853">
    <property type="entry name" value="FN3"/>
    <property type="match status" value="2"/>
</dbReference>
<dbReference type="InterPro" id="IPR036116">
    <property type="entry name" value="FN3_sf"/>
</dbReference>
<dbReference type="EMBL" id="OC856319">
    <property type="protein sequence ID" value="CAD7623581.1"/>
    <property type="molecule type" value="Genomic_DNA"/>
</dbReference>
<feature type="compositionally biased region" description="Basic residues" evidence="5">
    <location>
        <begin position="411"/>
        <end position="429"/>
    </location>
</feature>
<evidence type="ECO:0000256" key="2">
    <source>
        <dbReference type="ARBA" id="ARBA00022443"/>
    </source>
</evidence>
<dbReference type="SUPFAM" id="SSF50044">
    <property type="entry name" value="SH3-domain"/>
    <property type="match status" value="2"/>
</dbReference>
<dbReference type="InterPro" id="IPR001452">
    <property type="entry name" value="SH3_domain"/>
</dbReference>
<dbReference type="InterPro" id="IPR003961">
    <property type="entry name" value="FN3_dom"/>
</dbReference>
<dbReference type="Pfam" id="PF07653">
    <property type="entry name" value="SH3_2"/>
    <property type="match status" value="2"/>
</dbReference>
<dbReference type="SUPFAM" id="SSF49265">
    <property type="entry name" value="Fibronectin type III"/>
    <property type="match status" value="2"/>
</dbReference>
<dbReference type="FunFam" id="2.30.30.40:FF:000016">
    <property type="entry name" value="RIMS-binding protein 2 isoform X2"/>
    <property type="match status" value="1"/>
</dbReference>
<feature type="compositionally biased region" description="Low complexity" evidence="5">
    <location>
        <begin position="813"/>
        <end position="822"/>
    </location>
</feature>
<evidence type="ECO:0000256" key="3">
    <source>
        <dbReference type="ARBA" id="ARBA00022737"/>
    </source>
</evidence>
<evidence type="ECO:0000259" key="7">
    <source>
        <dbReference type="PROSITE" id="PS50853"/>
    </source>
</evidence>
<keyword evidence="9" id="KW-1185">Reference proteome</keyword>
<dbReference type="InterPro" id="IPR057884">
    <property type="entry name" value="FN3_RIM-BP1/2/3"/>
</dbReference>
<dbReference type="InterPro" id="IPR035753">
    <property type="entry name" value="RIM-BP_SH3_2"/>
</dbReference>
<dbReference type="Pfam" id="PF25523">
    <property type="entry name" value="Ig_RIMBP2"/>
    <property type="match status" value="1"/>
</dbReference>
<feature type="compositionally biased region" description="Low complexity" evidence="5">
    <location>
        <begin position="382"/>
        <end position="410"/>
    </location>
</feature>
<accession>A0A7R9KIC6</accession>
<dbReference type="InterPro" id="IPR013783">
    <property type="entry name" value="Ig-like_fold"/>
</dbReference>
<keyword evidence="2 4" id="KW-0728">SH3 domain</keyword>
<sequence length="1044" mass="115114">TDDFHRINDYIDLEDITEIDEDISDLERAEVEAAKNTVAPPQRLLLERQLHKSVLIGWLHPECPKTFIDSFQIYVDGVLKATIPSNDRTKALVEGVDSSMPHRISVRALDRSGRQSKDPACTIVIGKNIPFAPCCVKASNISSDSAVISWIPCNSNFYHVVAVNSVEVRTVRPSVFKHLITGLAANTLYRVSVRAKPGKLLCSDEKNPKKLEMLTTFVDFRTVPKSLPDPPVDIQVENGPQEGTLLVTWLPVTLNQFGTSNNCPVTGYAVFAGHKKLSEIDSPTGDHALLEISSLEHLHKKAVTVRTKSGENLSQDSMPCQIPDELLKLPPINIHSKKTHHSDSESDTELTQLLNNYVRRSQAFDPTSQVVYDSHRTNKQMASRPSTRTSATTRALQQQQQQQQHHLQQQKLHHQSHHHMTTHPTHQSHHMMENFSDKDLISRMNIPAIEITKDTPSESINPIESYSEEEFESMRQRTSGGVAGGVRGYGMSPVPPQRTRAISDYERSHFGPSDHMPNRRMAGQSQRDRERGIRWFVALFDYDPLSMSPNPDAAEEELPFQEGQLIKIFGDKDADGFYRGEANGRVGFVPCNMVSEVQYDNETEMRQRMGHQTAGADPWSHLNVRKMVALYDYDPQELSPNVDAEMELAFNTGDIVYIYGDMDEDGFFMGEVNGVRGLVPSNFLSESGPMPVGGATNASVTGGGGATSATGAAVDPNARHGRLQSQLVGQQMLGQRGDLHIMGAQGLPPQHPMQGPMGGPMGGPQGYQTTGDIRRMGGPNQQYITGQAVPSGQQVGQHQYTQHPGQQPVHPMQSQQGYNQQQYQQQQQQANQQMIARGMRQQVPPQGPMGAMGPMAGMQQPGSQQAYNAMFPTGGVTMPGNKQRPTSLDLHSATSPRLNQPNHNNNLTLQQQQQQQQQHSSGMLGSLFASGKKILEEATTPLGARGPFAHPNQSHQTMGHHPLGGGQPGAPGQQQSAYGMQQQSQQHPQQQQYGGQQQHQPYGQQQYGQQYGQSGQQMGMGGQPGMPGQQGGNILNSMKNLFKL</sequence>
<dbReference type="GO" id="GO:0045202">
    <property type="term" value="C:synapse"/>
    <property type="evidence" value="ECO:0007669"/>
    <property type="project" value="GOC"/>
</dbReference>
<dbReference type="CDD" id="cd12012">
    <property type="entry name" value="SH3_RIM-BP_2"/>
    <property type="match status" value="1"/>
</dbReference>
<dbReference type="AlphaFoldDB" id="A0A7R9KIC6"/>
<evidence type="ECO:0000256" key="5">
    <source>
        <dbReference type="SAM" id="MobiDB-lite"/>
    </source>
</evidence>
<feature type="non-terminal residue" evidence="8">
    <location>
        <position position="1044"/>
    </location>
</feature>
<dbReference type="EMBL" id="CAJPIZ010001744">
    <property type="protein sequence ID" value="CAG2104011.1"/>
    <property type="molecule type" value="Genomic_DNA"/>
</dbReference>
<feature type="domain" description="Fibronectin type-III" evidence="7">
    <location>
        <begin position="230"/>
        <end position="332"/>
    </location>
</feature>
<feature type="region of interest" description="Disordered" evidence="5">
    <location>
        <begin position="874"/>
        <end position="904"/>
    </location>
</feature>
<feature type="domain" description="SH3" evidence="6">
    <location>
        <begin position="622"/>
        <end position="689"/>
    </location>
</feature>
<dbReference type="CDD" id="cd00063">
    <property type="entry name" value="FN3"/>
    <property type="match status" value="2"/>
</dbReference>
<dbReference type="InterPro" id="IPR040325">
    <property type="entry name" value="RIMBP1/2/3"/>
</dbReference>
<keyword evidence="3" id="KW-0677">Repeat</keyword>
<dbReference type="CDD" id="cd12013">
    <property type="entry name" value="SH3_RIM-BP_3"/>
    <property type="match status" value="1"/>
</dbReference>
<gene>
    <name evidence="8" type="ORF">OSB1V03_LOCUS4036</name>
</gene>
<dbReference type="InterPro" id="IPR035755">
    <property type="entry name" value="RIM-BP_SH3_3"/>
</dbReference>
<dbReference type="FunFam" id="2.60.40.10:FF:000072">
    <property type="entry name" value="RIMS-binding protein 2 isoform X1"/>
    <property type="match status" value="1"/>
</dbReference>
<dbReference type="InterPro" id="IPR036028">
    <property type="entry name" value="SH3-like_dom_sf"/>
</dbReference>
<feature type="region of interest" description="Disordered" evidence="5">
    <location>
        <begin position="942"/>
        <end position="1044"/>
    </location>
</feature>
<feature type="compositionally biased region" description="Polar residues" evidence="5">
    <location>
        <begin position="892"/>
        <end position="904"/>
    </location>
</feature>
<dbReference type="Proteomes" id="UP000759131">
    <property type="component" value="Unassembled WGS sequence"/>
</dbReference>
<dbReference type="PANTHER" id="PTHR14234:SF19">
    <property type="entry name" value="RIM-BINDING PROTEIN, ISOFORM F"/>
    <property type="match status" value="1"/>
</dbReference>
<evidence type="ECO:0000313" key="8">
    <source>
        <dbReference type="EMBL" id="CAD7623581.1"/>
    </source>
</evidence>